<evidence type="ECO:0000256" key="7">
    <source>
        <dbReference type="ARBA" id="ARBA00047973"/>
    </source>
</evidence>
<dbReference type="PANTHER" id="PTHR33254">
    <property type="entry name" value="4-HYDROXY-4-METHYL-2-OXOGLUTARATE ALDOLASE 3-RELATED"/>
    <property type="match status" value="1"/>
</dbReference>
<comment type="function">
    <text evidence="6 9">Catalyzes the aldol cleavage of 4-hydroxy-4-methyl-2-oxoglutarate (HMG) into 2 molecules of pyruvate. Also contains a secondary oxaloacetate (OAA) decarboxylase activity due to the common pyruvate enolate transition state formed following C-C bond cleavage in the retro-aldol and decarboxylation reactions.</text>
</comment>
<evidence type="ECO:0000313" key="10">
    <source>
        <dbReference type="EMBL" id="KAG6397380.1"/>
    </source>
</evidence>
<dbReference type="GO" id="GO:0047443">
    <property type="term" value="F:4-hydroxy-4-methyl-2-oxoglutarate aldolase activity"/>
    <property type="evidence" value="ECO:0007669"/>
    <property type="project" value="UniProtKB-EC"/>
</dbReference>
<dbReference type="CDD" id="cd16841">
    <property type="entry name" value="RraA_family"/>
    <property type="match status" value="1"/>
</dbReference>
<keyword evidence="8" id="KW-0460">Magnesium</keyword>
<comment type="cofactor">
    <cofactor evidence="8">
        <name>Mg(2+)</name>
        <dbReference type="ChEBI" id="CHEBI:18420"/>
    </cofactor>
</comment>
<feature type="binding site" evidence="8">
    <location>
        <position position="200"/>
    </location>
    <ligand>
        <name>Mg(2+)</name>
        <dbReference type="ChEBI" id="CHEBI:18420"/>
    </ligand>
</feature>
<dbReference type="GO" id="GO:0051252">
    <property type="term" value="P:regulation of RNA metabolic process"/>
    <property type="evidence" value="ECO:0007669"/>
    <property type="project" value="InterPro"/>
</dbReference>
<gene>
    <name evidence="10" type="ORF">SASPL_143547</name>
</gene>
<evidence type="ECO:0000256" key="1">
    <source>
        <dbReference type="ARBA" id="ARBA00001342"/>
    </source>
</evidence>
<dbReference type="EC" id="4.1.3.17" evidence="9"/>
<sequence length="262" mass="28576">MRGMDTICLIIRHGTPNEKMKRFSVSFNLWFQNLLGKVSSVDAVVLLSSSQDLICGFLLFNLVANMEFTSKIRHLRVESDVEALETKHYRVRGEEDMGSLATAEVCDTNAALVAVGDIRVLPPIFKTYGQCRAFSGPIVTLKVFEDNVLVRELLETKGEGRILVIDGGGSMRCALVGGNLGQLAQNMGWNGIVVNGCIRDVDEINGCDVGVRALASHPQKSYKRGIGEKHVPVNIAGTLIHDGEWLYADSDGILISKGELSL</sequence>
<evidence type="ECO:0000256" key="9">
    <source>
        <dbReference type="RuleBase" id="RU004338"/>
    </source>
</evidence>
<protein>
    <recommendedName>
        <fullName evidence="9">4-hydroxy-4-methyl-2-oxoglutarate aldolase</fullName>
        <shortName evidence="9">HMG aldolase</shortName>
        <ecNumber evidence="9">4.1.1.112</ecNumber>
        <ecNumber evidence="9">4.1.3.17</ecNumber>
    </recommendedName>
    <alternativeName>
        <fullName evidence="9">Oxaloacetate decarboxylase</fullName>
    </alternativeName>
</protein>
<dbReference type="Pfam" id="PF03737">
    <property type="entry name" value="RraA-like"/>
    <property type="match status" value="1"/>
</dbReference>
<evidence type="ECO:0000256" key="4">
    <source>
        <dbReference type="ARBA" id="ARBA00022723"/>
    </source>
</evidence>
<dbReference type="SUPFAM" id="SSF89562">
    <property type="entry name" value="RraA-like"/>
    <property type="match status" value="1"/>
</dbReference>
<evidence type="ECO:0000256" key="5">
    <source>
        <dbReference type="ARBA" id="ARBA00023239"/>
    </source>
</evidence>
<dbReference type="InterPro" id="IPR010203">
    <property type="entry name" value="RraA"/>
</dbReference>
<dbReference type="GO" id="GO:0008428">
    <property type="term" value="F:ribonuclease inhibitor activity"/>
    <property type="evidence" value="ECO:0007669"/>
    <property type="project" value="InterPro"/>
</dbReference>
<dbReference type="AlphaFoldDB" id="A0A8X8WL33"/>
<evidence type="ECO:0000256" key="6">
    <source>
        <dbReference type="ARBA" id="ARBA00025046"/>
    </source>
</evidence>
<keyword evidence="11" id="KW-1185">Reference proteome</keyword>
<keyword evidence="5 9" id="KW-0456">Lyase</keyword>
<dbReference type="InterPro" id="IPR005493">
    <property type="entry name" value="RraA/RraA-like"/>
</dbReference>
<dbReference type="GO" id="GO:0046872">
    <property type="term" value="F:metal ion binding"/>
    <property type="evidence" value="ECO:0007669"/>
    <property type="project" value="UniProtKB-KW"/>
</dbReference>
<accession>A0A8X8WL33</accession>
<comment type="caution">
    <text evidence="10">The sequence shown here is derived from an EMBL/GenBank/DDBJ whole genome shotgun (WGS) entry which is preliminary data.</text>
</comment>
<evidence type="ECO:0000256" key="3">
    <source>
        <dbReference type="ARBA" id="ARBA00011233"/>
    </source>
</evidence>
<dbReference type="InterPro" id="IPR036704">
    <property type="entry name" value="RraA/RraA-like_sf"/>
</dbReference>
<dbReference type="EMBL" id="PNBA02000016">
    <property type="protein sequence ID" value="KAG6397380.1"/>
    <property type="molecule type" value="Genomic_DNA"/>
</dbReference>
<comment type="subunit">
    <text evidence="3 9">Homotrimer.</text>
</comment>
<dbReference type="NCBIfam" id="NF006875">
    <property type="entry name" value="PRK09372.1"/>
    <property type="match status" value="1"/>
</dbReference>
<dbReference type="Gene3D" id="3.50.30.40">
    <property type="entry name" value="Ribonuclease E inhibitor RraA/RraA-like"/>
    <property type="match status" value="1"/>
</dbReference>
<evidence type="ECO:0000256" key="8">
    <source>
        <dbReference type="PIRSR" id="PIRSR605493-1"/>
    </source>
</evidence>
<comment type="cofactor">
    <cofactor evidence="9">
        <name>a divalent metal cation</name>
        <dbReference type="ChEBI" id="CHEBI:60240"/>
    </cofactor>
</comment>
<feature type="binding site" evidence="8">
    <location>
        <begin position="177"/>
        <end position="180"/>
    </location>
    <ligand>
        <name>substrate</name>
    </ligand>
</feature>
<reference evidence="10" key="1">
    <citation type="submission" date="2018-01" db="EMBL/GenBank/DDBJ databases">
        <authorList>
            <person name="Mao J.F."/>
        </authorList>
    </citation>
    <scope>NUCLEOTIDE SEQUENCE</scope>
    <source>
        <strain evidence="10">Huo1</strain>
        <tissue evidence="10">Leaf</tissue>
    </source>
</reference>
<dbReference type="GO" id="GO:0008948">
    <property type="term" value="F:oxaloacetate decarboxylase activity"/>
    <property type="evidence" value="ECO:0007669"/>
    <property type="project" value="UniProtKB-EC"/>
</dbReference>
<comment type="catalytic activity">
    <reaction evidence="7 9">
        <text>oxaloacetate + H(+) = pyruvate + CO2</text>
        <dbReference type="Rhea" id="RHEA:15641"/>
        <dbReference type="ChEBI" id="CHEBI:15361"/>
        <dbReference type="ChEBI" id="CHEBI:15378"/>
        <dbReference type="ChEBI" id="CHEBI:16452"/>
        <dbReference type="ChEBI" id="CHEBI:16526"/>
        <dbReference type="EC" id="4.1.1.112"/>
    </reaction>
</comment>
<comment type="catalytic activity">
    <reaction evidence="1 9">
        <text>4-hydroxy-4-methyl-2-oxoglutarate = 2 pyruvate</text>
        <dbReference type="Rhea" id="RHEA:22748"/>
        <dbReference type="ChEBI" id="CHEBI:15361"/>
        <dbReference type="ChEBI" id="CHEBI:58276"/>
        <dbReference type="EC" id="4.1.3.17"/>
    </reaction>
</comment>
<dbReference type="PANTHER" id="PTHR33254:SF4">
    <property type="entry name" value="4-HYDROXY-4-METHYL-2-OXOGLUTARATE ALDOLASE 3-RELATED"/>
    <property type="match status" value="1"/>
</dbReference>
<keyword evidence="4 8" id="KW-0479">Metal-binding</keyword>
<dbReference type="Proteomes" id="UP000298416">
    <property type="component" value="Unassembled WGS sequence"/>
</dbReference>
<comment type="similarity">
    <text evidence="2 9">Belongs to the class II aldolase/RraA-like family.</text>
</comment>
<evidence type="ECO:0000313" key="11">
    <source>
        <dbReference type="Proteomes" id="UP000298416"/>
    </source>
</evidence>
<dbReference type="NCBIfam" id="TIGR01935">
    <property type="entry name" value="NOT-MenG"/>
    <property type="match status" value="1"/>
</dbReference>
<reference evidence="10" key="2">
    <citation type="submission" date="2020-08" db="EMBL/GenBank/DDBJ databases">
        <title>Plant Genome Project.</title>
        <authorList>
            <person name="Zhang R.-G."/>
        </authorList>
    </citation>
    <scope>NUCLEOTIDE SEQUENCE</scope>
    <source>
        <strain evidence="10">Huo1</strain>
        <tissue evidence="10">Leaf</tissue>
    </source>
</reference>
<feature type="binding site" evidence="8">
    <location>
        <position position="199"/>
    </location>
    <ligand>
        <name>substrate</name>
    </ligand>
</feature>
<evidence type="ECO:0000256" key="2">
    <source>
        <dbReference type="ARBA" id="ARBA00008621"/>
    </source>
</evidence>
<proteinExistence type="inferred from homology"/>
<organism evidence="10">
    <name type="scientific">Salvia splendens</name>
    <name type="common">Scarlet sage</name>
    <dbReference type="NCBI Taxonomy" id="180675"/>
    <lineage>
        <taxon>Eukaryota</taxon>
        <taxon>Viridiplantae</taxon>
        <taxon>Streptophyta</taxon>
        <taxon>Embryophyta</taxon>
        <taxon>Tracheophyta</taxon>
        <taxon>Spermatophyta</taxon>
        <taxon>Magnoliopsida</taxon>
        <taxon>eudicotyledons</taxon>
        <taxon>Gunneridae</taxon>
        <taxon>Pentapetalae</taxon>
        <taxon>asterids</taxon>
        <taxon>lamiids</taxon>
        <taxon>Lamiales</taxon>
        <taxon>Lamiaceae</taxon>
        <taxon>Nepetoideae</taxon>
        <taxon>Mentheae</taxon>
        <taxon>Salviinae</taxon>
        <taxon>Salvia</taxon>
        <taxon>Salvia subgen. Calosphace</taxon>
        <taxon>core Calosphace</taxon>
    </lineage>
</organism>
<dbReference type="EC" id="4.1.1.112" evidence="9"/>
<name>A0A8X8WL33_SALSN</name>